<sequence>MTVYNDTWRNSVWLSWFYIQFPITVLIDLLETIYPSSLYLPESSPLHAVWQVKQWYIQTYNDPILKWTAATGPQHSSWIGLFMHLEFFFLVPVMMYAMYRMGIQQRGTSGADELLYFVYALEVAFTTGVIFYDSFFWDPAVYSDNLKWTLRVQFYAPFLFVPILGAIDMGSRILQRIRNADRIVEAAKKQK</sequence>
<evidence type="ECO:0000313" key="9">
    <source>
        <dbReference type="EMBL" id="KAK4184250.1"/>
    </source>
</evidence>
<evidence type="ECO:0000259" key="8">
    <source>
        <dbReference type="PROSITE" id="PS51751"/>
    </source>
</evidence>
<dbReference type="GO" id="GO:0005789">
    <property type="term" value="C:endoplasmic reticulum membrane"/>
    <property type="evidence" value="ECO:0007669"/>
    <property type="project" value="UniProtKB-SubCell"/>
</dbReference>
<keyword evidence="3 7" id="KW-0812">Transmembrane</keyword>
<proteinExistence type="inferred from homology"/>
<gene>
    <name evidence="9" type="ORF">QBC35DRAFT_506350</name>
</gene>
<keyword evidence="4 7" id="KW-0256">Endoplasmic reticulum</keyword>
<feature type="transmembrane region" description="Helical" evidence="7">
    <location>
        <begin position="152"/>
        <end position="170"/>
    </location>
</feature>
<protein>
    <recommendedName>
        <fullName evidence="7">Efficient mitochondria targeting-associated protein 19</fullName>
    </recommendedName>
</protein>
<comment type="similarity">
    <text evidence="2">Belongs to the TMEM97/sigma-2 receptor family.</text>
</comment>
<dbReference type="Pfam" id="PF05241">
    <property type="entry name" value="EBP"/>
    <property type="match status" value="1"/>
</dbReference>
<dbReference type="InterPro" id="IPR033118">
    <property type="entry name" value="EXPERA"/>
</dbReference>
<organism evidence="9 10">
    <name type="scientific">Podospora australis</name>
    <dbReference type="NCBI Taxonomy" id="1536484"/>
    <lineage>
        <taxon>Eukaryota</taxon>
        <taxon>Fungi</taxon>
        <taxon>Dikarya</taxon>
        <taxon>Ascomycota</taxon>
        <taxon>Pezizomycotina</taxon>
        <taxon>Sordariomycetes</taxon>
        <taxon>Sordariomycetidae</taxon>
        <taxon>Sordariales</taxon>
        <taxon>Podosporaceae</taxon>
        <taxon>Podospora</taxon>
    </lineage>
</organism>
<feature type="transmembrane region" description="Helical" evidence="7">
    <location>
        <begin position="12"/>
        <end position="34"/>
    </location>
</feature>
<feature type="transmembrane region" description="Helical" evidence="7">
    <location>
        <begin position="81"/>
        <end position="102"/>
    </location>
</feature>
<evidence type="ECO:0000256" key="6">
    <source>
        <dbReference type="ARBA" id="ARBA00023136"/>
    </source>
</evidence>
<dbReference type="InterPro" id="IPR051987">
    <property type="entry name" value="Sigma-2_receptor-like"/>
</dbReference>
<feature type="transmembrane region" description="Helical" evidence="7">
    <location>
        <begin position="114"/>
        <end position="132"/>
    </location>
</feature>
<dbReference type="Proteomes" id="UP001302126">
    <property type="component" value="Unassembled WGS sequence"/>
</dbReference>
<dbReference type="EMBL" id="MU864498">
    <property type="protein sequence ID" value="KAK4184250.1"/>
    <property type="molecule type" value="Genomic_DNA"/>
</dbReference>
<dbReference type="PANTHER" id="PTHR31204:SF1">
    <property type="entry name" value="SIGMA INTRACELLULAR RECEPTOR 2"/>
    <property type="match status" value="1"/>
</dbReference>
<evidence type="ECO:0000256" key="3">
    <source>
        <dbReference type="ARBA" id="ARBA00022692"/>
    </source>
</evidence>
<dbReference type="PIRSF" id="PIRSF031032">
    <property type="entry name" value="TMP_97_prd"/>
    <property type="match status" value="1"/>
</dbReference>
<dbReference type="PROSITE" id="PS51751">
    <property type="entry name" value="EXPERA"/>
    <property type="match status" value="1"/>
</dbReference>
<dbReference type="PANTHER" id="PTHR31204">
    <property type="entry name" value="SIGMA INTRACELLULAR RECEPTOR 2"/>
    <property type="match status" value="1"/>
</dbReference>
<evidence type="ECO:0000256" key="5">
    <source>
        <dbReference type="ARBA" id="ARBA00022989"/>
    </source>
</evidence>
<evidence type="ECO:0000256" key="7">
    <source>
        <dbReference type="PIRNR" id="PIRNR031032"/>
    </source>
</evidence>
<evidence type="ECO:0000256" key="2">
    <source>
        <dbReference type="ARBA" id="ARBA00009096"/>
    </source>
</evidence>
<keyword evidence="6 7" id="KW-0472">Membrane</keyword>
<evidence type="ECO:0000313" key="10">
    <source>
        <dbReference type="Proteomes" id="UP001302126"/>
    </source>
</evidence>
<dbReference type="AlphaFoldDB" id="A0AAN6WMW1"/>
<reference evidence="9" key="1">
    <citation type="journal article" date="2023" name="Mol. Phylogenet. Evol.">
        <title>Genome-scale phylogeny and comparative genomics of the fungal order Sordariales.</title>
        <authorList>
            <person name="Hensen N."/>
            <person name="Bonometti L."/>
            <person name="Westerberg I."/>
            <person name="Brannstrom I.O."/>
            <person name="Guillou S."/>
            <person name="Cros-Aarteil S."/>
            <person name="Calhoun S."/>
            <person name="Haridas S."/>
            <person name="Kuo A."/>
            <person name="Mondo S."/>
            <person name="Pangilinan J."/>
            <person name="Riley R."/>
            <person name="LaButti K."/>
            <person name="Andreopoulos B."/>
            <person name="Lipzen A."/>
            <person name="Chen C."/>
            <person name="Yan M."/>
            <person name="Daum C."/>
            <person name="Ng V."/>
            <person name="Clum A."/>
            <person name="Steindorff A."/>
            <person name="Ohm R.A."/>
            <person name="Martin F."/>
            <person name="Silar P."/>
            <person name="Natvig D.O."/>
            <person name="Lalanne C."/>
            <person name="Gautier V."/>
            <person name="Ament-Velasquez S.L."/>
            <person name="Kruys A."/>
            <person name="Hutchinson M.I."/>
            <person name="Powell A.J."/>
            <person name="Barry K."/>
            <person name="Miller A.N."/>
            <person name="Grigoriev I.V."/>
            <person name="Debuchy R."/>
            <person name="Gladieux P."/>
            <person name="Hiltunen Thoren M."/>
            <person name="Johannesson H."/>
        </authorList>
    </citation>
    <scope>NUCLEOTIDE SEQUENCE</scope>
    <source>
        <strain evidence="9">PSN309</strain>
    </source>
</reference>
<comment type="caution">
    <text evidence="9">The sequence shown here is derived from an EMBL/GenBank/DDBJ whole genome shotgun (WGS) entry which is preliminary data.</text>
</comment>
<name>A0AAN6WMW1_9PEZI</name>
<reference evidence="9" key="2">
    <citation type="submission" date="2023-05" db="EMBL/GenBank/DDBJ databases">
        <authorList>
            <consortium name="Lawrence Berkeley National Laboratory"/>
            <person name="Steindorff A."/>
            <person name="Hensen N."/>
            <person name="Bonometti L."/>
            <person name="Westerberg I."/>
            <person name="Brannstrom I.O."/>
            <person name="Guillou S."/>
            <person name="Cros-Aarteil S."/>
            <person name="Calhoun S."/>
            <person name="Haridas S."/>
            <person name="Kuo A."/>
            <person name="Mondo S."/>
            <person name="Pangilinan J."/>
            <person name="Riley R."/>
            <person name="Labutti K."/>
            <person name="Andreopoulos B."/>
            <person name="Lipzen A."/>
            <person name="Chen C."/>
            <person name="Yanf M."/>
            <person name="Daum C."/>
            <person name="Ng V."/>
            <person name="Clum A."/>
            <person name="Ohm R."/>
            <person name="Martin F."/>
            <person name="Silar P."/>
            <person name="Natvig D."/>
            <person name="Lalanne C."/>
            <person name="Gautier V."/>
            <person name="Ament-Velasquez S.L."/>
            <person name="Kruys A."/>
            <person name="Hutchinson M.I."/>
            <person name="Powell A.J."/>
            <person name="Barry K."/>
            <person name="Miller A.N."/>
            <person name="Grigoriev I.V."/>
            <person name="Debuchy R."/>
            <person name="Gladieux P."/>
            <person name="Thoren M.H."/>
            <person name="Johannesson H."/>
        </authorList>
    </citation>
    <scope>NUCLEOTIDE SEQUENCE</scope>
    <source>
        <strain evidence="9">PSN309</strain>
    </source>
</reference>
<accession>A0AAN6WMW1</accession>
<dbReference type="InterPro" id="IPR016964">
    <property type="entry name" value="Sigma2_recept"/>
</dbReference>
<evidence type="ECO:0000256" key="1">
    <source>
        <dbReference type="ARBA" id="ARBA00004477"/>
    </source>
</evidence>
<comment type="subcellular location">
    <subcellularLocation>
        <location evidence="1">Endoplasmic reticulum membrane</location>
        <topology evidence="1">Multi-pass membrane protein</topology>
    </subcellularLocation>
</comment>
<feature type="domain" description="EXPERA" evidence="8">
    <location>
        <begin position="9"/>
        <end position="166"/>
    </location>
</feature>
<keyword evidence="10" id="KW-1185">Reference proteome</keyword>
<keyword evidence="5 7" id="KW-1133">Transmembrane helix</keyword>
<evidence type="ECO:0000256" key="4">
    <source>
        <dbReference type="ARBA" id="ARBA00022824"/>
    </source>
</evidence>